<comment type="caution">
    <text evidence="3">The sequence shown here is derived from an EMBL/GenBank/DDBJ whole genome shotgun (WGS) entry which is preliminary data.</text>
</comment>
<dbReference type="Proteomes" id="UP000611629">
    <property type="component" value="Unassembled WGS sequence"/>
</dbReference>
<protein>
    <submittedName>
        <fullName evidence="3">CPBP family intramembrane metalloprotease</fullName>
    </submittedName>
</protein>
<feature type="transmembrane region" description="Helical" evidence="1">
    <location>
        <begin position="209"/>
        <end position="227"/>
    </location>
</feature>
<feature type="transmembrane region" description="Helical" evidence="1">
    <location>
        <begin position="107"/>
        <end position="124"/>
    </location>
</feature>
<dbReference type="GO" id="GO:0008237">
    <property type="term" value="F:metallopeptidase activity"/>
    <property type="evidence" value="ECO:0007669"/>
    <property type="project" value="UniProtKB-KW"/>
</dbReference>
<sequence>MNTIPAKDRISKYIFLLLLSVLIFLRFPFIISVSYHKIRILVSVAHDIYYNGTYLITAALIILKRDSLSDYNIDIFSLFVLIIAPVAQIMSAYLLSKAAITGTIHPSIFKIVISVLLLLTLLLARSKLQKKDIKEILLWLLIAVIAGMCVGVLLGLVSSIQGGGRNPNHPSIYYVLGSFFIQLSNAAVTEEPLFRGFLWGFLKKANWRNSWICIFQAALFMLAHIYYLGKYNYSFFIIVPVSALILGLVAWRSKSIGTSMITHALINSVANIVANFTW</sequence>
<feature type="transmembrane region" description="Helical" evidence="1">
    <location>
        <begin position="172"/>
        <end position="188"/>
    </location>
</feature>
<dbReference type="GO" id="GO:0080120">
    <property type="term" value="P:CAAX-box protein maturation"/>
    <property type="evidence" value="ECO:0007669"/>
    <property type="project" value="UniProtKB-ARBA"/>
</dbReference>
<dbReference type="EMBL" id="JACBNQ010000001">
    <property type="protein sequence ID" value="NYB72841.1"/>
    <property type="molecule type" value="Genomic_DNA"/>
</dbReference>
<dbReference type="AlphaFoldDB" id="A0A974BH57"/>
<keyword evidence="4" id="KW-1185">Reference proteome</keyword>
<keyword evidence="3" id="KW-0378">Hydrolase</keyword>
<organism evidence="3 4">
    <name type="scientific">Sedimentibacter hydroxybenzoicus DSM 7310</name>
    <dbReference type="NCBI Taxonomy" id="1123245"/>
    <lineage>
        <taxon>Bacteria</taxon>
        <taxon>Bacillati</taxon>
        <taxon>Bacillota</taxon>
        <taxon>Tissierellia</taxon>
        <taxon>Sedimentibacter</taxon>
    </lineage>
</organism>
<evidence type="ECO:0000259" key="2">
    <source>
        <dbReference type="Pfam" id="PF02517"/>
    </source>
</evidence>
<dbReference type="GO" id="GO:0004175">
    <property type="term" value="F:endopeptidase activity"/>
    <property type="evidence" value="ECO:0007669"/>
    <property type="project" value="UniProtKB-ARBA"/>
</dbReference>
<proteinExistence type="predicted"/>
<reference evidence="3" key="1">
    <citation type="submission" date="2020-07" db="EMBL/GenBank/DDBJ databases">
        <title>Genomic analysis of a strain of Sedimentibacter Hydroxybenzoicus DSM7310.</title>
        <authorList>
            <person name="Ma S."/>
        </authorList>
    </citation>
    <scope>NUCLEOTIDE SEQUENCE</scope>
    <source>
        <strain evidence="3">DSM 7310</strain>
    </source>
</reference>
<feature type="transmembrane region" description="Helical" evidence="1">
    <location>
        <begin position="48"/>
        <end position="63"/>
    </location>
</feature>
<keyword evidence="1" id="KW-0472">Membrane</keyword>
<feature type="transmembrane region" description="Helical" evidence="1">
    <location>
        <begin position="12"/>
        <end position="36"/>
    </location>
</feature>
<feature type="transmembrane region" description="Helical" evidence="1">
    <location>
        <begin position="75"/>
        <end position="95"/>
    </location>
</feature>
<gene>
    <name evidence="3" type="ORF">HZF24_01655</name>
</gene>
<evidence type="ECO:0000313" key="4">
    <source>
        <dbReference type="Proteomes" id="UP000611629"/>
    </source>
</evidence>
<dbReference type="Pfam" id="PF02517">
    <property type="entry name" value="Rce1-like"/>
    <property type="match status" value="1"/>
</dbReference>
<feature type="transmembrane region" description="Helical" evidence="1">
    <location>
        <begin position="233"/>
        <end position="251"/>
    </location>
</feature>
<name>A0A974BH57_SEDHY</name>
<keyword evidence="3" id="KW-0645">Protease</keyword>
<keyword evidence="3" id="KW-0482">Metalloprotease</keyword>
<evidence type="ECO:0000256" key="1">
    <source>
        <dbReference type="SAM" id="Phobius"/>
    </source>
</evidence>
<dbReference type="RefSeq" id="WP_179236514.1">
    <property type="nucleotide sequence ID" value="NZ_JACBNQ010000001.1"/>
</dbReference>
<accession>A0A974BH57</accession>
<dbReference type="InterPro" id="IPR003675">
    <property type="entry name" value="Rce1/LyrA-like_dom"/>
</dbReference>
<feature type="transmembrane region" description="Helical" evidence="1">
    <location>
        <begin position="136"/>
        <end position="160"/>
    </location>
</feature>
<evidence type="ECO:0000313" key="3">
    <source>
        <dbReference type="EMBL" id="NYB72841.1"/>
    </source>
</evidence>
<feature type="domain" description="CAAX prenyl protease 2/Lysostaphin resistance protein A-like" evidence="2">
    <location>
        <begin position="178"/>
        <end position="268"/>
    </location>
</feature>
<keyword evidence="1" id="KW-0812">Transmembrane</keyword>
<keyword evidence="1" id="KW-1133">Transmembrane helix</keyword>